<keyword evidence="1" id="KW-0812">Transmembrane</keyword>
<organism evidence="2 3">
    <name type="scientific">Muriicola jejuensis</name>
    <dbReference type="NCBI Taxonomy" id="504488"/>
    <lineage>
        <taxon>Bacteria</taxon>
        <taxon>Pseudomonadati</taxon>
        <taxon>Bacteroidota</taxon>
        <taxon>Flavobacteriia</taxon>
        <taxon>Flavobacteriales</taxon>
        <taxon>Flavobacteriaceae</taxon>
        <taxon>Muriicola</taxon>
    </lineage>
</organism>
<accession>A0A6P0UDL6</accession>
<dbReference type="RefSeq" id="WP_163691410.1">
    <property type="nucleotide sequence ID" value="NZ_FXTW01000001.1"/>
</dbReference>
<gene>
    <name evidence="2" type="ORF">GWK09_02395</name>
</gene>
<name>A0A6P0UDL6_9FLAO</name>
<reference evidence="2 3" key="1">
    <citation type="submission" date="2020-01" db="EMBL/GenBank/DDBJ databases">
        <title>Muriicola jejuensis KCTC 22299.</title>
        <authorList>
            <person name="Wang G."/>
        </authorList>
    </citation>
    <scope>NUCLEOTIDE SEQUENCE [LARGE SCALE GENOMIC DNA]</scope>
    <source>
        <strain evidence="2 3">KCTC 22299</strain>
    </source>
</reference>
<feature type="transmembrane region" description="Helical" evidence="1">
    <location>
        <begin position="44"/>
        <end position="64"/>
    </location>
</feature>
<keyword evidence="3" id="KW-1185">Reference proteome</keyword>
<comment type="caution">
    <text evidence="2">The sequence shown here is derived from an EMBL/GenBank/DDBJ whole genome shotgun (WGS) entry which is preliminary data.</text>
</comment>
<keyword evidence="1" id="KW-0472">Membrane</keyword>
<protein>
    <submittedName>
        <fullName evidence="2">Uncharacterized protein</fullName>
    </submittedName>
</protein>
<dbReference type="AlphaFoldDB" id="A0A6P0UDL6"/>
<proteinExistence type="predicted"/>
<dbReference type="Proteomes" id="UP000468443">
    <property type="component" value="Unassembled WGS sequence"/>
</dbReference>
<evidence type="ECO:0000256" key="1">
    <source>
        <dbReference type="SAM" id="Phobius"/>
    </source>
</evidence>
<keyword evidence="1" id="KW-1133">Transmembrane helix</keyword>
<evidence type="ECO:0000313" key="2">
    <source>
        <dbReference type="EMBL" id="NER09353.1"/>
    </source>
</evidence>
<evidence type="ECO:0000313" key="3">
    <source>
        <dbReference type="Proteomes" id="UP000468443"/>
    </source>
</evidence>
<sequence length="242" mass="27224">MEKNRLDKKIKETLENRRICPSRGAWNRIEEQLGSELPSPNKTYWRFGIAAGFIGILFVSVLLMNRNEEPGSVNIELVETDSQPAEEKRTGEEWIDPPESEKWAVLSDPGLGAETIPENRTAEGKLTEKQIVRSPKTFEESPVNRSIPHDKVDIMVARVVSQVASLEDSGAMVEDEVIDSLLRSAQEQLIQERAASASPKVDAMALLSEVEGDLNRSFRDQLFDKLKEGYLKVRTAVAYRNQ</sequence>
<dbReference type="EMBL" id="JAABOP010000001">
    <property type="protein sequence ID" value="NER09353.1"/>
    <property type="molecule type" value="Genomic_DNA"/>
</dbReference>